<dbReference type="OrthoDB" id="3535638at2"/>
<dbReference type="AlphaFoldDB" id="D1CAQ5"/>
<dbReference type="SUPFAM" id="SSF54909">
    <property type="entry name" value="Dimeric alpha+beta barrel"/>
    <property type="match status" value="1"/>
</dbReference>
<name>D1CAQ5_SPHTD</name>
<reference evidence="1 2" key="2">
    <citation type="journal article" date="2010" name="Stand. Genomic Sci.">
        <title>Complete genome sequence of Desulfohalobium retbaense type strain (HR(100)).</title>
        <authorList>
            <person name="Spring S."/>
            <person name="Nolan M."/>
            <person name="Lapidus A."/>
            <person name="Glavina Del Rio T."/>
            <person name="Copeland A."/>
            <person name="Tice H."/>
            <person name="Cheng J.F."/>
            <person name="Lucas S."/>
            <person name="Land M."/>
            <person name="Chen F."/>
            <person name="Bruce D."/>
            <person name="Goodwin L."/>
            <person name="Pitluck S."/>
            <person name="Ivanova N."/>
            <person name="Mavromatis K."/>
            <person name="Mikhailova N."/>
            <person name="Pati A."/>
            <person name="Chen A."/>
            <person name="Palaniappan K."/>
            <person name="Hauser L."/>
            <person name="Chang Y.J."/>
            <person name="Jeffries C.D."/>
            <person name="Munk C."/>
            <person name="Kiss H."/>
            <person name="Chain P."/>
            <person name="Han C."/>
            <person name="Brettin T."/>
            <person name="Detter J.C."/>
            <person name="Schuler E."/>
            <person name="Goker M."/>
            <person name="Rohde M."/>
            <person name="Bristow J."/>
            <person name="Eisen J.A."/>
            <person name="Markowitz V."/>
            <person name="Hugenholtz P."/>
            <person name="Kyrpides N.C."/>
            <person name="Klenk H.P."/>
        </authorList>
    </citation>
    <scope>NUCLEOTIDE SEQUENCE [LARGE SCALE GENOMIC DNA]</scope>
    <source>
        <strain evidence="2">ATCC 49802 / DSM 20745 / S 6022</strain>
    </source>
</reference>
<reference evidence="2" key="1">
    <citation type="submission" date="2009-11" db="EMBL/GenBank/DDBJ databases">
        <title>The complete chromosome 2 of Sphaerobacter thermophilus DSM 20745.</title>
        <authorList>
            <person name="Lucas S."/>
            <person name="Copeland A."/>
            <person name="Lapidus A."/>
            <person name="Glavina del Rio T."/>
            <person name="Dalin E."/>
            <person name="Tice H."/>
            <person name="Bruce D."/>
            <person name="Goodwin L."/>
            <person name="Pitluck S."/>
            <person name="Kyrpides N."/>
            <person name="Mavromatis K."/>
            <person name="Ivanova N."/>
            <person name="Mikhailova N."/>
            <person name="LaButti K.M."/>
            <person name="Clum A."/>
            <person name="Sun H.I."/>
            <person name="Brettin T."/>
            <person name="Detter J.C."/>
            <person name="Han C."/>
            <person name="Larimer F."/>
            <person name="Land M."/>
            <person name="Hauser L."/>
            <person name="Markowitz V."/>
            <person name="Cheng J.F."/>
            <person name="Hugenholtz P."/>
            <person name="Woyke T."/>
            <person name="Wu D."/>
            <person name="Steenblock K."/>
            <person name="Schneider S."/>
            <person name="Pukall R."/>
            <person name="Goeker M."/>
            <person name="Klenk H.P."/>
            <person name="Eisen J.A."/>
        </authorList>
    </citation>
    <scope>NUCLEOTIDE SEQUENCE [LARGE SCALE GENOMIC DNA]</scope>
    <source>
        <strain evidence="2">ATCC 49802 / DSM 20745 / S 6022</strain>
    </source>
</reference>
<dbReference type="InParanoid" id="D1CAQ5"/>
<dbReference type="STRING" id="479434.Sthe_3499"/>
<sequence length="111" mass="12876">MIRLTVLYNLPPETDEEEFLAWRLGEHQESNMSMPGVIASSFYRIYGTWTGDPPPYRFMTTVDWPDRESFGRGFFDPHVQAKLRDDVQRIRDAVFLISEELASGSVSESRE</sequence>
<protein>
    <submittedName>
        <fullName evidence="1">Uncharacterized protein</fullName>
    </submittedName>
</protein>
<organism evidence="1 2">
    <name type="scientific">Sphaerobacter thermophilus (strain ATCC 49802 / DSM 20745 / KCCM 41009 / NCIMB 13125 / S 6022)</name>
    <dbReference type="NCBI Taxonomy" id="479434"/>
    <lineage>
        <taxon>Bacteria</taxon>
        <taxon>Pseudomonadati</taxon>
        <taxon>Thermomicrobiota</taxon>
        <taxon>Thermomicrobia</taxon>
        <taxon>Sphaerobacterales</taxon>
        <taxon>Sphaerobacterineae</taxon>
        <taxon>Sphaerobacteraceae</taxon>
        <taxon>Sphaerobacter</taxon>
    </lineage>
</organism>
<gene>
    <name evidence="1" type="ordered locus">Sthe_3499</name>
</gene>
<dbReference type="EMBL" id="CP001824">
    <property type="protein sequence ID" value="ACZ40898.1"/>
    <property type="molecule type" value="Genomic_DNA"/>
</dbReference>
<dbReference type="Gene3D" id="3.30.70.100">
    <property type="match status" value="1"/>
</dbReference>
<dbReference type="RefSeq" id="WP_012873933.1">
    <property type="nucleotide sequence ID" value="NC_013524.1"/>
</dbReference>
<keyword evidence="2" id="KW-1185">Reference proteome</keyword>
<evidence type="ECO:0000313" key="1">
    <source>
        <dbReference type="EMBL" id="ACZ40898.1"/>
    </source>
</evidence>
<dbReference type="InterPro" id="IPR011008">
    <property type="entry name" value="Dimeric_a/b-barrel"/>
</dbReference>
<proteinExistence type="predicted"/>
<dbReference type="HOGENOM" id="CLU_2156765_0_0_0"/>
<accession>D1CAQ5</accession>
<dbReference type="Proteomes" id="UP000002027">
    <property type="component" value="Chromosome 2"/>
</dbReference>
<evidence type="ECO:0000313" key="2">
    <source>
        <dbReference type="Proteomes" id="UP000002027"/>
    </source>
</evidence>
<dbReference type="KEGG" id="sti:Sthe_3499"/>